<comment type="caution">
    <text evidence="1">The sequence shown here is derived from an EMBL/GenBank/DDBJ whole genome shotgun (WGS) entry which is preliminary data.</text>
</comment>
<dbReference type="EMBL" id="RBNJ01026401">
    <property type="protein sequence ID" value="RUS14931.1"/>
    <property type="molecule type" value="Genomic_DNA"/>
</dbReference>
<gene>
    <name evidence="1" type="ORF">BC938DRAFT_477160</name>
</gene>
<dbReference type="Proteomes" id="UP000274822">
    <property type="component" value="Unassembled WGS sequence"/>
</dbReference>
<organism evidence="1 2">
    <name type="scientific">Jimgerdemannia flammicorona</name>
    <dbReference type="NCBI Taxonomy" id="994334"/>
    <lineage>
        <taxon>Eukaryota</taxon>
        <taxon>Fungi</taxon>
        <taxon>Fungi incertae sedis</taxon>
        <taxon>Mucoromycota</taxon>
        <taxon>Mucoromycotina</taxon>
        <taxon>Endogonomycetes</taxon>
        <taxon>Endogonales</taxon>
        <taxon>Endogonaceae</taxon>
        <taxon>Jimgerdemannia</taxon>
    </lineage>
</organism>
<sequence>MLLADDTRVKDTGLGVERVHCGVDTQFSNTTGQDSSGIQMGESGGWGGIGQIVCGYVHGLNGGDGTLLGGGDTFLHTALLRLRSGLVTDSRGDTTQQGRHLGTGLSEPEDVVDEKQHILAFLVAEIFGDGQASEGDTSTGTWGLVHLTEHKGALGITLELDDTSLQHFVVQIVTLTGALADTAEDGETTVSLGNIVDELLNQHSLADTSTTKQANLATTDIRSQQVDDLDTGFENFGDGSLVNEFRSFGVDGQTLDGLYRATLINGLTDDVNDAAEDGCMEERNCTNECLILQ</sequence>
<accession>A0A433PBM7</accession>
<keyword evidence="2" id="KW-1185">Reference proteome</keyword>
<dbReference type="AlphaFoldDB" id="A0A433PBM7"/>
<name>A0A433PBM7_9FUNG</name>
<evidence type="ECO:0000313" key="2">
    <source>
        <dbReference type="Proteomes" id="UP000274822"/>
    </source>
</evidence>
<proteinExistence type="predicted"/>
<reference evidence="1 2" key="1">
    <citation type="journal article" date="2018" name="New Phytol.">
        <title>Phylogenomics of Endogonaceae and evolution of mycorrhizas within Mucoromycota.</title>
        <authorList>
            <person name="Chang Y."/>
            <person name="Desiro A."/>
            <person name="Na H."/>
            <person name="Sandor L."/>
            <person name="Lipzen A."/>
            <person name="Clum A."/>
            <person name="Barry K."/>
            <person name="Grigoriev I.V."/>
            <person name="Martin F.M."/>
            <person name="Stajich J.E."/>
            <person name="Smith M.E."/>
            <person name="Bonito G."/>
            <person name="Spatafora J.W."/>
        </authorList>
    </citation>
    <scope>NUCLEOTIDE SEQUENCE [LARGE SCALE GENOMIC DNA]</scope>
    <source>
        <strain evidence="1 2">AD002</strain>
    </source>
</reference>
<protein>
    <submittedName>
        <fullName evidence="1">Uncharacterized protein</fullName>
    </submittedName>
</protein>
<evidence type="ECO:0000313" key="1">
    <source>
        <dbReference type="EMBL" id="RUS14931.1"/>
    </source>
</evidence>